<dbReference type="HAMAP" id="MF_01491">
    <property type="entry name" value="RNase_J_bact"/>
    <property type="match status" value="1"/>
</dbReference>
<evidence type="ECO:0000256" key="4">
    <source>
        <dbReference type="ARBA" id="ARBA00022759"/>
    </source>
</evidence>
<dbReference type="CDD" id="cd07714">
    <property type="entry name" value="RNaseJ_MBL-fold"/>
    <property type="match status" value="1"/>
</dbReference>
<feature type="compositionally biased region" description="Low complexity" evidence="10">
    <location>
        <begin position="118"/>
        <end position="129"/>
    </location>
</feature>
<keyword evidence="4 9" id="KW-0255">Endonuclease</keyword>
<keyword evidence="9" id="KW-0698">rRNA processing</keyword>
<dbReference type="InterPro" id="IPR004613">
    <property type="entry name" value="RNase_J"/>
</dbReference>
<dbReference type="EMBL" id="BAABXL010000001">
    <property type="protein sequence ID" value="GAA6267709.1"/>
    <property type="molecule type" value="Genomic_DNA"/>
</dbReference>
<organism evidence="12 13">
    <name type="scientific">Enterocloster alcoholdehydrogenati</name>
    <dbReference type="NCBI Taxonomy" id="2547410"/>
    <lineage>
        <taxon>Bacteria</taxon>
        <taxon>Bacillati</taxon>
        <taxon>Bacillota</taxon>
        <taxon>Clostridia</taxon>
        <taxon>Lachnospirales</taxon>
        <taxon>Lachnospiraceae</taxon>
        <taxon>Enterocloster</taxon>
    </lineage>
</organism>
<dbReference type="Pfam" id="PF00753">
    <property type="entry name" value="Lactamase_B"/>
    <property type="match status" value="1"/>
</dbReference>
<gene>
    <name evidence="9" type="primary">rnj</name>
    <name evidence="12" type="ORF">F130042H8_07690</name>
</gene>
<keyword evidence="1 9" id="KW-0963">Cytoplasm</keyword>
<evidence type="ECO:0000313" key="12">
    <source>
        <dbReference type="EMBL" id="GAA6267709.1"/>
    </source>
</evidence>
<keyword evidence="3" id="KW-0479">Metal-binding</keyword>
<evidence type="ECO:0000259" key="11">
    <source>
        <dbReference type="SMART" id="SM00849"/>
    </source>
</evidence>
<evidence type="ECO:0000256" key="2">
    <source>
        <dbReference type="ARBA" id="ARBA00022722"/>
    </source>
</evidence>
<dbReference type="Gene3D" id="3.60.15.10">
    <property type="entry name" value="Ribonuclease Z/Hydroxyacylglutathione hydrolase-like"/>
    <property type="match status" value="1"/>
</dbReference>
<dbReference type="Proteomes" id="UP001600894">
    <property type="component" value="Unassembled WGS sequence"/>
</dbReference>
<evidence type="ECO:0000256" key="10">
    <source>
        <dbReference type="SAM" id="MobiDB-lite"/>
    </source>
</evidence>
<protein>
    <recommendedName>
        <fullName evidence="9">Ribonuclease J</fullName>
        <shortName evidence="9">RNase J</shortName>
        <ecNumber evidence="9">3.1.-.-</ecNumber>
    </recommendedName>
</protein>
<comment type="similarity">
    <text evidence="9">Belongs to the metallo-beta-lactamase superfamily. RNA-metabolizing metallo-beta-lactamase-like family. Bacterial RNase J subfamily.</text>
</comment>
<evidence type="ECO:0000256" key="7">
    <source>
        <dbReference type="ARBA" id="ARBA00022839"/>
    </source>
</evidence>
<keyword evidence="5 9" id="KW-0378">Hydrolase</keyword>
<dbReference type="InterPro" id="IPR011108">
    <property type="entry name" value="RMMBL"/>
</dbReference>
<dbReference type="Gene3D" id="3.10.20.580">
    <property type="match status" value="1"/>
</dbReference>
<feature type="compositionally biased region" description="Basic and acidic residues" evidence="10">
    <location>
        <begin position="18"/>
        <end position="32"/>
    </location>
</feature>
<dbReference type="Pfam" id="PF22505">
    <property type="entry name" value="RNase_J_b_CASP"/>
    <property type="match status" value="1"/>
</dbReference>
<dbReference type="NCBIfam" id="TIGR00649">
    <property type="entry name" value="MG423"/>
    <property type="match status" value="1"/>
</dbReference>
<feature type="binding site" evidence="9">
    <location>
        <begin position="500"/>
        <end position="504"/>
    </location>
    <ligand>
        <name>substrate</name>
    </ligand>
</feature>
<proteinExistence type="inferred from homology"/>
<dbReference type="InterPro" id="IPR042173">
    <property type="entry name" value="RNase_J_2"/>
</dbReference>
<comment type="function">
    <text evidence="9">An RNase that has 5'-3' exonuclease and possibly endonuclease activity. Involved in maturation of rRNA and in some organisms also mRNA maturation and/or decay.</text>
</comment>
<keyword evidence="6" id="KW-0862">Zinc</keyword>
<evidence type="ECO:0000256" key="6">
    <source>
        <dbReference type="ARBA" id="ARBA00022833"/>
    </source>
</evidence>
<evidence type="ECO:0000256" key="9">
    <source>
        <dbReference type="HAMAP-Rule" id="MF_01491"/>
    </source>
</evidence>
<comment type="caution">
    <text evidence="12">The sequence shown here is derived from an EMBL/GenBank/DDBJ whole genome shotgun (WGS) entry which is preliminary data.</text>
</comment>
<evidence type="ECO:0000313" key="13">
    <source>
        <dbReference type="Proteomes" id="UP001600894"/>
    </source>
</evidence>
<dbReference type="PANTHER" id="PTHR43694:SF1">
    <property type="entry name" value="RIBONUCLEASE J"/>
    <property type="match status" value="1"/>
</dbReference>
<keyword evidence="2 9" id="KW-0540">Nuclease</keyword>
<evidence type="ECO:0000256" key="5">
    <source>
        <dbReference type="ARBA" id="ARBA00022801"/>
    </source>
</evidence>
<dbReference type="InterPro" id="IPR001279">
    <property type="entry name" value="Metallo-B-lactamas"/>
</dbReference>
<dbReference type="PANTHER" id="PTHR43694">
    <property type="entry name" value="RIBONUCLEASE J"/>
    <property type="match status" value="1"/>
</dbReference>
<dbReference type="SMART" id="SM00849">
    <property type="entry name" value="Lactamase_B"/>
    <property type="match status" value="1"/>
</dbReference>
<dbReference type="Pfam" id="PF17770">
    <property type="entry name" value="RNase_J_C"/>
    <property type="match status" value="1"/>
</dbReference>
<dbReference type="RefSeq" id="WP_243176213.1">
    <property type="nucleotide sequence ID" value="NZ_BAABXL010000001.1"/>
</dbReference>
<feature type="compositionally biased region" description="Basic residues" evidence="10">
    <location>
        <begin position="39"/>
        <end position="57"/>
    </location>
</feature>
<name>A0ABQ0AUK5_9FIRM</name>
<feature type="domain" description="Metallo-beta-lactamase" evidence="11">
    <location>
        <begin position="158"/>
        <end position="360"/>
    </location>
</feature>
<dbReference type="InterPro" id="IPR030854">
    <property type="entry name" value="RNase_J_bac"/>
</dbReference>
<comment type="subcellular location">
    <subcellularLocation>
        <location evidence="9">Cytoplasm</location>
    </subcellularLocation>
</comment>
<feature type="region of interest" description="Disordered" evidence="10">
    <location>
        <begin position="1"/>
        <end position="143"/>
    </location>
</feature>
<keyword evidence="7 9" id="KW-0269">Exonuclease</keyword>
<comment type="subunit">
    <text evidence="9">Homodimer, may be a subunit of the RNA degradosome.</text>
</comment>
<dbReference type="EC" id="3.1.-.-" evidence="9"/>
<keyword evidence="13" id="KW-1185">Reference proteome</keyword>
<dbReference type="Gene3D" id="3.40.50.10710">
    <property type="entry name" value="Metallo-hydrolase/oxidoreductase"/>
    <property type="match status" value="1"/>
</dbReference>
<reference evidence="12 13" key="1">
    <citation type="submission" date="2024-04" db="EMBL/GenBank/DDBJ databases">
        <title>Defined microbial consortia suppress multidrug-resistant proinflammatory Enterobacteriaceae via ecological control.</title>
        <authorList>
            <person name="Furuichi M."/>
            <person name="Kawaguchi T."/>
            <person name="Pust M."/>
            <person name="Yasuma K."/>
            <person name="Plichta D."/>
            <person name="Hasegawa N."/>
            <person name="Ohya T."/>
            <person name="Bhattarai S."/>
            <person name="Sasajima S."/>
            <person name="Aoto Y."/>
            <person name="Tuganbaev T."/>
            <person name="Yaginuma M."/>
            <person name="Ueda M."/>
            <person name="Okahashi N."/>
            <person name="Amafuji K."/>
            <person name="Kiridooshi Y."/>
            <person name="Sugita K."/>
            <person name="Strazar M."/>
            <person name="Skelly A."/>
            <person name="Suda W."/>
            <person name="Hattori M."/>
            <person name="Nakamoto N."/>
            <person name="Caballero S."/>
            <person name="Norman J."/>
            <person name="Olle B."/>
            <person name="Tanoue T."/>
            <person name="Arita M."/>
            <person name="Bucci V."/>
            <person name="Atarashi K."/>
            <person name="Xavier R."/>
            <person name="Honda K."/>
        </authorList>
    </citation>
    <scope>NUCLEOTIDE SEQUENCE [LARGE SCALE GENOMIC DNA]</scope>
    <source>
        <strain evidence="13">f13</strain>
    </source>
</reference>
<dbReference type="Pfam" id="PF07521">
    <property type="entry name" value="RMMBL"/>
    <property type="match status" value="1"/>
</dbReference>
<dbReference type="InterPro" id="IPR041636">
    <property type="entry name" value="RNase_J_C"/>
</dbReference>
<evidence type="ECO:0000256" key="1">
    <source>
        <dbReference type="ARBA" id="ARBA00022490"/>
    </source>
</evidence>
<evidence type="ECO:0000256" key="3">
    <source>
        <dbReference type="ARBA" id="ARBA00022723"/>
    </source>
</evidence>
<evidence type="ECO:0000256" key="8">
    <source>
        <dbReference type="ARBA" id="ARBA00022884"/>
    </source>
</evidence>
<accession>A0ABQ0AUK5</accession>
<keyword evidence="8 9" id="KW-0694">RNA-binding</keyword>
<dbReference type="InterPro" id="IPR036866">
    <property type="entry name" value="RibonucZ/Hydroxyglut_hydro"/>
</dbReference>
<sequence length="691" mass="75442">MSLEEKENGMEQENTASFEDRPVQGQENKTENGEAPAPVKKRAQNRRPSQRRTSRPKKAAEGKEEAAQAGNKETAEASLTGENEGEQTVKKEQPKRAPRRRPAASRQGQTGGRKQLPAAKSADEGAAAAPVRRSSRTAKKDGKGKLKVIPLGGLEQIGMNITAFEYEDSIIVVDCGLAFPGDDMLGIDLVIPDVSYLKQNIDKVKGFVITHGHEDHIGALPYILQQVNVPVYGTKLTVALIEHKLKEHNLLKTTKRRVVKHGQSVNLGCFRVEFIKTNHSIQDASALAIFSPVGIVLHTGDFKIDYTPVFGDPIDLQRFAELGKKGVLAMMADSTNATRSGFTMSERSVGKTFDAIFAEHTSRRIIVATFASNVDRVQQVVNTAYKYGRKVVVEGRSMVTIIDIASELGYINIPEGTLIDIDQLKNYPPESTVLITTGSQGESMAALSRMAASIHKKVSIMPGDVVVLSSTPIPGNEKAVANVINELSSKGAKVICQDTHVSGHACQEDLKLIYSLVHPKFAIPVHGEFRHRVAQKELAEYMGVAKDNAILVNSGDVVALDEDSCQVIDHVTAGGILVDGLGVGDVGNIVLRDRQNLAQNGIIVVVLTLEKHSNQLLSGPDIVSRGFVYVRESEDLLEEAHNIVANAVEDCLDRRVSDWGKIKNIIKDSLSEFLWKRMKRSPMILPIIMEV</sequence>
<dbReference type="InterPro" id="IPR055132">
    <property type="entry name" value="RNase_J_b_CASP"/>
</dbReference>
<dbReference type="SUPFAM" id="SSF56281">
    <property type="entry name" value="Metallo-hydrolase/oxidoreductase"/>
    <property type="match status" value="1"/>
</dbReference>